<dbReference type="InterPro" id="IPR035965">
    <property type="entry name" value="PAS-like_dom_sf"/>
</dbReference>
<dbReference type="GO" id="GO:0030295">
    <property type="term" value="F:protein kinase activator activity"/>
    <property type="evidence" value="ECO:0007669"/>
    <property type="project" value="TreeGrafter"/>
</dbReference>
<feature type="domain" description="PAS" evidence="10">
    <location>
        <begin position="268"/>
        <end position="334"/>
    </location>
</feature>
<dbReference type="SMART" id="SM00091">
    <property type="entry name" value="PAS"/>
    <property type="match status" value="1"/>
</dbReference>
<comment type="catalytic activity">
    <reaction evidence="1">
        <text>ATP + protein L-histidine = ADP + protein N-phospho-L-histidine.</text>
        <dbReference type="EC" id="2.7.13.3"/>
    </reaction>
</comment>
<dbReference type="Gene3D" id="3.30.450.20">
    <property type="entry name" value="PAS domain"/>
    <property type="match status" value="1"/>
</dbReference>
<dbReference type="EC" id="2.7.13.3" evidence="2"/>
<dbReference type="SMART" id="SM00387">
    <property type="entry name" value="HATPase_c"/>
    <property type="match status" value="1"/>
</dbReference>
<dbReference type="Gene3D" id="1.10.287.130">
    <property type="match status" value="1"/>
</dbReference>
<keyword evidence="6 8" id="KW-0472">Membrane</keyword>
<feature type="transmembrane region" description="Helical" evidence="8">
    <location>
        <begin position="139"/>
        <end position="159"/>
    </location>
</feature>
<dbReference type="InterPro" id="IPR003661">
    <property type="entry name" value="HisK_dim/P_dom"/>
</dbReference>
<keyword evidence="4" id="KW-0808">Transferase</keyword>
<feature type="domain" description="PAC" evidence="11">
    <location>
        <begin position="338"/>
        <end position="390"/>
    </location>
</feature>
<dbReference type="InterPro" id="IPR013767">
    <property type="entry name" value="PAS_fold"/>
</dbReference>
<dbReference type="GO" id="GO:0006355">
    <property type="term" value="P:regulation of DNA-templated transcription"/>
    <property type="evidence" value="ECO:0007669"/>
    <property type="project" value="InterPro"/>
</dbReference>
<feature type="transmembrane region" description="Helical" evidence="8">
    <location>
        <begin position="6"/>
        <end position="26"/>
    </location>
</feature>
<dbReference type="InterPro" id="IPR001610">
    <property type="entry name" value="PAC"/>
</dbReference>
<feature type="transmembrane region" description="Helical" evidence="8">
    <location>
        <begin position="65"/>
        <end position="86"/>
    </location>
</feature>
<evidence type="ECO:0000256" key="2">
    <source>
        <dbReference type="ARBA" id="ARBA00012438"/>
    </source>
</evidence>
<accession>A0A1G5PKE2</accession>
<dbReference type="PROSITE" id="PS50112">
    <property type="entry name" value="PAS"/>
    <property type="match status" value="1"/>
</dbReference>
<keyword evidence="8" id="KW-1133">Transmembrane helix</keyword>
<dbReference type="InterPro" id="IPR036097">
    <property type="entry name" value="HisK_dim/P_sf"/>
</dbReference>
<dbReference type="SMART" id="SM00086">
    <property type="entry name" value="PAC"/>
    <property type="match status" value="1"/>
</dbReference>
<gene>
    <name evidence="12" type="ORF">SAMN03097708_00307</name>
</gene>
<dbReference type="Pfam" id="PF02518">
    <property type="entry name" value="HATPase_c"/>
    <property type="match status" value="1"/>
</dbReference>
<dbReference type="STRING" id="415747.SAMN03097708_00307"/>
<evidence type="ECO:0000256" key="7">
    <source>
        <dbReference type="SAM" id="Coils"/>
    </source>
</evidence>
<evidence type="ECO:0000313" key="12">
    <source>
        <dbReference type="EMBL" id="SCZ49973.1"/>
    </source>
</evidence>
<dbReference type="PANTHER" id="PTHR42878:SF15">
    <property type="entry name" value="BACTERIOPHYTOCHROME"/>
    <property type="match status" value="1"/>
</dbReference>
<dbReference type="PROSITE" id="PS50109">
    <property type="entry name" value="HIS_KIN"/>
    <property type="match status" value="1"/>
</dbReference>
<dbReference type="NCBIfam" id="TIGR00229">
    <property type="entry name" value="sensory_box"/>
    <property type="match status" value="1"/>
</dbReference>
<keyword evidence="5" id="KW-0418">Kinase</keyword>
<sequence length="638" mass="71338">MYAPPGSFIYFFYGLSFILMGLSIAIQPRLDSDFALARPLPFLAGFGLVHGVHEWLEMWYLEREFPFGLQVAATLLTISFVILLEFGRRLVRLSSRAAGRWQRATEWFTHPVWYFPVVLLLVQVAWMLGPHDFAVAVRYLLALPAASFTAIGFLLYYRVEAERLRPMGLKPYFHSATGAFAGYAVAAGLLVPPADFFPANLNHSQRFFEAAEVSVPALRTVFAIIATVSLVQILRIFRTEVHQRVEAALTSANHYLDRLTQMTLQHDQILRIAGSGLVGIDRNGRCVFANPTTLEVLDFSESELVGHCFFDVIQCYDTSGMVKHCPLCDVLENREPTHRSEIQFVRRDGTPVPVEYVAEPVDEPGELDGGIVLSFIDISQRWEAEQRLGETARSLREKTRKLERANAELEQYAYIAAHDLKAPIRAVSMLATVIEEDFRQGDPQSLSRHADLLRDRVTRMDRLIDDLLRYARAGCAGDPPEPVNTRALITDVIHFLALPASFRVQVDTAMPSLITWRTPLSQIFANLIGNAVAHHDRASGHVRVAARPCGEFYEFAVSDDGPGILQEHQQTVLQVFQVLEPGESAKHSGLGLALVKKLVESHDGELFIDSGQGRGTTFRFTWPVVAKCIPAETASRPN</sequence>
<evidence type="ECO:0000256" key="5">
    <source>
        <dbReference type="ARBA" id="ARBA00022777"/>
    </source>
</evidence>
<dbReference type="Proteomes" id="UP000199648">
    <property type="component" value="Unassembled WGS sequence"/>
</dbReference>
<proteinExistence type="predicted"/>
<evidence type="ECO:0000256" key="1">
    <source>
        <dbReference type="ARBA" id="ARBA00000085"/>
    </source>
</evidence>
<evidence type="ECO:0000259" key="11">
    <source>
        <dbReference type="PROSITE" id="PS50113"/>
    </source>
</evidence>
<evidence type="ECO:0000256" key="3">
    <source>
        <dbReference type="ARBA" id="ARBA00022553"/>
    </source>
</evidence>
<dbReference type="Gene3D" id="3.30.565.10">
    <property type="entry name" value="Histidine kinase-like ATPase, C-terminal domain"/>
    <property type="match status" value="1"/>
</dbReference>
<keyword evidence="3" id="KW-0597">Phosphoprotein</keyword>
<dbReference type="GO" id="GO:0016020">
    <property type="term" value="C:membrane"/>
    <property type="evidence" value="ECO:0007669"/>
    <property type="project" value="UniProtKB-SubCell"/>
</dbReference>
<dbReference type="InterPro" id="IPR036890">
    <property type="entry name" value="HATPase_C_sf"/>
</dbReference>
<dbReference type="InterPro" id="IPR003594">
    <property type="entry name" value="HATPase_dom"/>
</dbReference>
<keyword evidence="7" id="KW-0175">Coiled coil</keyword>
<feature type="transmembrane region" description="Helical" evidence="8">
    <location>
        <begin position="171"/>
        <end position="193"/>
    </location>
</feature>
<dbReference type="PROSITE" id="PS50113">
    <property type="entry name" value="PAC"/>
    <property type="match status" value="1"/>
</dbReference>
<evidence type="ECO:0000256" key="6">
    <source>
        <dbReference type="ARBA" id="ARBA00023136"/>
    </source>
</evidence>
<keyword evidence="8" id="KW-0812">Transmembrane</keyword>
<name>A0A1G5PKE2_9GAMM</name>
<evidence type="ECO:0000259" key="9">
    <source>
        <dbReference type="PROSITE" id="PS50109"/>
    </source>
</evidence>
<evidence type="ECO:0000256" key="8">
    <source>
        <dbReference type="SAM" id="Phobius"/>
    </source>
</evidence>
<keyword evidence="13" id="KW-1185">Reference proteome</keyword>
<dbReference type="SUPFAM" id="SSF55785">
    <property type="entry name" value="PYP-like sensor domain (PAS domain)"/>
    <property type="match status" value="1"/>
</dbReference>
<dbReference type="AlphaFoldDB" id="A0A1G5PKE2"/>
<feature type="coiled-coil region" evidence="7">
    <location>
        <begin position="388"/>
        <end position="415"/>
    </location>
</feature>
<dbReference type="InterPro" id="IPR005467">
    <property type="entry name" value="His_kinase_dom"/>
</dbReference>
<dbReference type="EMBL" id="FMWD01000001">
    <property type="protein sequence ID" value="SCZ49973.1"/>
    <property type="molecule type" value="Genomic_DNA"/>
</dbReference>
<feature type="domain" description="Histidine kinase" evidence="9">
    <location>
        <begin position="415"/>
        <end position="626"/>
    </location>
</feature>
<dbReference type="SUPFAM" id="SSF55874">
    <property type="entry name" value="ATPase domain of HSP90 chaperone/DNA topoisomerase II/histidine kinase"/>
    <property type="match status" value="1"/>
</dbReference>
<dbReference type="SUPFAM" id="SSF47384">
    <property type="entry name" value="Homodimeric domain of signal transducing histidine kinase"/>
    <property type="match status" value="1"/>
</dbReference>
<dbReference type="InterPro" id="IPR000014">
    <property type="entry name" value="PAS"/>
</dbReference>
<dbReference type="PRINTS" id="PR00344">
    <property type="entry name" value="BCTRLSENSOR"/>
</dbReference>
<organism evidence="12 13">
    <name type="scientific">Thiohalomonas denitrificans</name>
    <dbReference type="NCBI Taxonomy" id="415747"/>
    <lineage>
        <taxon>Bacteria</taxon>
        <taxon>Pseudomonadati</taxon>
        <taxon>Pseudomonadota</taxon>
        <taxon>Gammaproteobacteria</taxon>
        <taxon>Thiohalomonadales</taxon>
        <taxon>Thiohalomonadaceae</taxon>
        <taxon>Thiohalomonas</taxon>
    </lineage>
</organism>
<dbReference type="RefSeq" id="WP_092991878.1">
    <property type="nucleotide sequence ID" value="NZ_FMWD01000001.1"/>
</dbReference>
<dbReference type="PANTHER" id="PTHR42878">
    <property type="entry name" value="TWO-COMPONENT HISTIDINE KINASE"/>
    <property type="match status" value="1"/>
</dbReference>
<protein>
    <recommendedName>
        <fullName evidence="2">histidine kinase</fullName>
        <ecNumber evidence="2">2.7.13.3</ecNumber>
    </recommendedName>
</protein>
<dbReference type="Pfam" id="PF00989">
    <property type="entry name" value="PAS"/>
    <property type="match status" value="1"/>
</dbReference>
<dbReference type="SMART" id="SM00388">
    <property type="entry name" value="HisKA"/>
    <property type="match status" value="1"/>
</dbReference>
<evidence type="ECO:0000313" key="13">
    <source>
        <dbReference type="Proteomes" id="UP000199648"/>
    </source>
</evidence>
<dbReference type="InterPro" id="IPR050351">
    <property type="entry name" value="BphY/WalK/GraS-like"/>
</dbReference>
<feature type="transmembrane region" description="Helical" evidence="8">
    <location>
        <begin position="107"/>
        <end position="127"/>
    </location>
</feature>
<dbReference type="InterPro" id="IPR000700">
    <property type="entry name" value="PAS-assoc_C"/>
</dbReference>
<dbReference type="Pfam" id="PF00512">
    <property type="entry name" value="HisKA"/>
    <property type="match status" value="1"/>
</dbReference>
<evidence type="ECO:0000259" key="10">
    <source>
        <dbReference type="PROSITE" id="PS50112"/>
    </source>
</evidence>
<evidence type="ECO:0000256" key="4">
    <source>
        <dbReference type="ARBA" id="ARBA00022679"/>
    </source>
</evidence>
<dbReference type="CDD" id="cd00082">
    <property type="entry name" value="HisKA"/>
    <property type="match status" value="1"/>
</dbReference>
<dbReference type="InterPro" id="IPR004358">
    <property type="entry name" value="Sig_transdc_His_kin-like_C"/>
</dbReference>
<dbReference type="GO" id="GO:0000156">
    <property type="term" value="F:phosphorelay response regulator activity"/>
    <property type="evidence" value="ECO:0007669"/>
    <property type="project" value="TreeGrafter"/>
</dbReference>
<dbReference type="GO" id="GO:0007234">
    <property type="term" value="P:osmosensory signaling via phosphorelay pathway"/>
    <property type="evidence" value="ECO:0007669"/>
    <property type="project" value="TreeGrafter"/>
</dbReference>
<dbReference type="CDD" id="cd00075">
    <property type="entry name" value="HATPase"/>
    <property type="match status" value="1"/>
</dbReference>
<dbReference type="OrthoDB" id="9770715at2"/>
<dbReference type="CDD" id="cd00130">
    <property type="entry name" value="PAS"/>
    <property type="match status" value="1"/>
</dbReference>
<dbReference type="GO" id="GO:0000155">
    <property type="term" value="F:phosphorelay sensor kinase activity"/>
    <property type="evidence" value="ECO:0007669"/>
    <property type="project" value="InterPro"/>
</dbReference>
<reference evidence="12 13" key="1">
    <citation type="submission" date="2016-10" db="EMBL/GenBank/DDBJ databases">
        <authorList>
            <person name="de Groot N.N."/>
        </authorList>
    </citation>
    <scope>NUCLEOTIDE SEQUENCE [LARGE SCALE GENOMIC DNA]</scope>
    <source>
        <strain evidence="12 13">HLD2</strain>
    </source>
</reference>